<proteinExistence type="predicted"/>
<keyword evidence="2" id="KW-1185">Reference proteome</keyword>
<organism evidence="1 2">
    <name type="scientific">Stachybotrys chlorohalonatus (strain IBT 40285)</name>
    <dbReference type="NCBI Taxonomy" id="1283841"/>
    <lineage>
        <taxon>Eukaryota</taxon>
        <taxon>Fungi</taxon>
        <taxon>Dikarya</taxon>
        <taxon>Ascomycota</taxon>
        <taxon>Pezizomycotina</taxon>
        <taxon>Sordariomycetes</taxon>
        <taxon>Hypocreomycetidae</taxon>
        <taxon>Hypocreales</taxon>
        <taxon>Stachybotryaceae</taxon>
        <taxon>Stachybotrys</taxon>
    </lineage>
</organism>
<dbReference type="HOGENOM" id="CLU_221435_2_0_1"/>
<dbReference type="EMBL" id="KL659653">
    <property type="protein sequence ID" value="KFA68977.1"/>
    <property type="molecule type" value="Genomic_DNA"/>
</dbReference>
<sequence length="12" mass="1228">MKAEAESVSACC</sequence>
<dbReference type="InParanoid" id="A0A084QYE2"/>
<dbReference type="Proteomes" id="UP000028524">
    <property type="component" value="Unassembled WGS sequence"/>
</dbReference>
<reference evidence="1 2" key="1">
    <citation type="journal article" date="2014" name="BMC Genomics">
        <title>Comparative genome sequencing reveals chemotype-specific gene clusters in the toxigenic black mold Stachybotrys.</title>
        <authorList>
            <person name="Semeiks J."/>
            <person name="Borek D."/>
            <person name="Otwinowski Z."/>
            <person name="Grishin N.V."/>
        </authorList>
    </citation>
    <scope>NUCLEOTIDE SEQUENCE [LARGE SCALE GENOMIC DNA]</scope>
    <source>
        <strain evidence="1 2">IBT 40285</strain>
    </source>
</reference>
<evidence type="ECO:0000313" key="1">
    <source>
        <dbReference type="EMBL" id="KFA68977.1"/>
    </source>
</evidence>
<protein>
    <submittedName>
        <fullName evidence="1">Uncharacterized protein</fullName>
    </submittedName>
</protein>
<gene>
    <name evidence="1" type="ORF">S40285_10930</name>
</gene>
<name>A0A084QYE2_STAC4</name>
<accession>A0A084QYE2</accession>
<evidence type="ECO:0000313" key="2">
    <source>
        <dbReference type="Proteomes" id="UP000028524"/>
    </source>
</evidence>